<protein>
    <submittedName>
        <fullName evidence="2">Uncharacterized protein</fullName>
    </submittedName>
</protein>
<proteinExistence type="predicted"/>
<keyword evidence="1" id="KW-0472">Membrane</keyword>
<dbReference type="AlphaFoldDB" id="A0A2A9NFT3"/>
<evidence type="ECO:0000256" key="1">
    <source>
        <dbReference type="SAM" id="Phobius"/>
    </source>
</evidence>
<sequence length="51" mass="5838">MLLLPTAVLWIVSSPSLLFPLFYLVLLSFLFWHCVGVALLAFLTCFPMMFD</sequence>
<feature type="transmembrane region" description="Helical" evidence="1">
    <location>
        <begin position="30"/>
        <end position="50"/>
    </location>
</feature>
<keyword evidence="3" id="KW-1185">Reference proteome</keyword>
<dbReference type="Proteomes" id="UP000242287">
    <property type="component" value="Unassembled WGS sequence"/>
</dbReference>
<accession>A0A2A9NFT3</accession>
<dbReference type="EMBL" id="KZ302133">
    <property type="protein sequence ID" value="PFH47117.1"/>
    <property type="molecule type" value="Genomic_DNA"/>
</dbReference>
<keyword evidence="1" id="KW-1133">Transmembrane helix</keyword>
<organism evidence="2 3">
    <name type="scientific">Amanita thiersii Skay4041</name>
    <dbReference type="NCBI Taxonomy" id="703135"/>
    <lineage>
        <taxon>Eukaryota</taxon>
        <taxon>Fungi</taxon>
        <taxon>Dikarya</taxon>
        <taxon>Basidiomycota</taxon>
        <taxon>Agaricomycotina</taxon>
        <taxon>Agaricomycetes</taxon>
        <taxon>Agaricomycetidae</taxon>
        <taxon>Agaricales</taxon>
        <taxon>Pluteineae</taxon>
        <taxon>Amanitaceae</taxon>
        <taxon>Amanita</taxon>
    </lineage>
</organism>
<name>A0A2A9NFT3_9AGAR</name>
<gene>
    <name evidence="2" type="ORF">AMATHDRAFT_68401</name>
</gene>
<reference evidence="2 3" key="1">
    <citation type="submission" date="2014-02" db="EMBL/GenBank/DDBJ databases">
        <title>Transposable element dynamics among asymbiotic and ectomycorrhizal Amanita fungi.</title>
        <authorList>
            <consortium name="DOE Joint Genome Institute"/>
            <person name="Hess J."/>
            <person name="Skrede I."/>
            <person name="Wolfe B."/>
            <person name="LaButti K."/>
            <person name="Ohm R.A."/>
            <person name="Grigoriev I.V."/>
            <person name="Pringle A."/>
        </authorList>
    </citation>
    <scope>NUCLEOTIDE SEQUENCE [LARGE SCALE GENOMIC DNA]</scope>
    <source>
        <strain evidence="2 3">SKay4041</strain>
    </source>
</reference>
<evidence type="ECO:0000313" key="3">
    <source>
        <dbReference type="Proteomes" id="UP000242287"/>
    </source>
</evidence>
<keyword evidence="1" id="KW-0812">Transmembrane</keyword>
<evidence type="ECO:0000313" key="2">
    <source>
        <dbReference type="EMBL" id="PFH47117.1"/>
    </source>
</evidence>